<accession>A0A8J2LUQ0</accession>
<gene>
    <name evidence="1" type="ORF">AFUS01_LOCUS46107</name>
</gene>
<reference evidence="1" key="1">
    <citation type="submission" date="2021-06" db="EMBL/GenBank/DDBJ databases">
        <authorList>
            <person name="Hodson N. C."/>
            <person name="Mongue J. A."/>
            <person name="Jaron S. K."/>
        </authorList>
    </citation>
    <scope>NUCLEOTIDE SEQUENCE</scope>
</reference>
<comment type="caution">
    <text evidence="1">The sequence shown here is derived from an EMBL/GenBank/DDBJ whole genome shotgun (WGS) entry which is preliminary data.</text>
</comment>
<dbReference type="AlphaFoldDB" id="A0A8J2LUQ0"/>
<evidence type="ECO:0000313" key="1">
    <source>
        <dbReference type="EMBL" id="CAG7836917.1"/>
    </source>
</evidence>
<organism evidence="1 2">
    <name type="scientific">Allacma fusca</name>
    <dbReference type="NCBI Taxonomy" id="39272"/>
    <lineage>
        <taxon>Eukaryota</taxon>
        <taxon>Metazoa</taxon>
        <taxon>Ecdysozoa</taxon>
        <taxon>Arthropoda</taxon>
        <taxon>Hexapoda</taxon>
        <taxon>Collembola</taxon>
        <taxon>Symphypleona</taxon>
        <taxon>Sminthuridae</taxon>
        <taxon>Allacma</taxon>
    </lineage>
</organism>
<dbReference type="Proteomes" id="UP000708208">
    <property type="component" value="Unassembled WGS sequence"/>
</dbReference>
<sequence length="187" mass="21233">MSLFFTSFAFQMNKGRSKGRRQIQLRSKSCSFVFCTIVYDFESQLEMCPETFLPETFSNFEATAFFFLKMSLSKSDLFDAPTPTTDRLVKSVHINRTVAREIPCVIIYGGIRTPAEKVLLRKNLNENNGEISTSLKGARQEHEYLQTTTNAGVSLRIVFPAMSICMYDWNDSSGFPVGTTRRSISED</sequence>
<protein>
    <submittedName>
        <fullName evidence="1">Uncharacterized protein</fullName>
    </submittedName>
</protein>
<name>A0A8J2LUQ0_9HEXA</name>
<keyword evidence="2" id="KW-1185">Reference proteome</keyword>
<dbReference type="EMBL" id="CAJVCH010571202">
    <property type="protein sequence ID" value="CAG7836917.1"/>
    <property type="molecule type" value="Genomic_DNA"/>
</dbReference>
<proteinExistence type="predicted"/>
<evidence type="ECO:0000313" key="2">
    <source>
        <dbReference type="Proteomes" id="UP000708208"/>
    </source>
</evidence>